<protein>
    <recommendedName>
        <fullName evidence="2">DUF1896 domain-containing protein</fullName>
    </recommendedName>
</protein>
<proteinExistence type="predicted"/>
<dbReference type="Gene3D" id="1.10.8.340">
    <property type="entry name" value="PG0816-like"/>
    <property type="match status" value="1"/>
</dbReference>
<dbReference type="EMBL" id="SNRY01000843">
    <property type="protein sequence ID" value="KAA6335949.1"/>
    <property type="molecule type" value="Genomic_DNA"/>
</dbReference>
<organism evidence="1">
    <name type="scientific">termite gut metagenome</name>
    <dbReference type="NCBI Taxonomy" id="433724"/>
    <lineage>
        <taxon>unclassified sequences</taxon>
        <taxon>metagenomes</taxon>
        <taxon>organismal metagenomes</taxon>
    </lineage>
</organism>
<accession>A0A5J4RQJ8</accession>
<dbReference type="Gene3D" id="1.10.8.330">
    <property type="entry name" value="PG0816-like"/>
    <property type="match status" value="1"/>
</dbReference>
<evidence type="ECO:0000313" key="1">
    <source>
        <dbReference type="EMBL" id="KAA6335949.1"/>
    </source>
</evidence>
<dbReference type="InterPro" id="IPR015082">
    <property type="entry name" value="DUF1896"/>
</dbReference>
<dbReference type="Pfam" id="PF08989">
    <property type="entry name" value="DUF1896"/>
    <property type="match status" value="1"/>
</dbReference>
<sequence>MKRKKQTQELSYYGLLLLSYLRESHPGKMNDTEFISIRAHKAAESYSDAIKAGYSPVMAEEIASGILYEGLLFSKYDTIRNILWNEYPMIAEKEADKLALKLLSPSEEVFSEYHLTDEFASSPEYTLLYTELTGFIDVWRDEHGL</sequence>
<evidence type="ECO:0008006" key="2">
    <source>
        <dbReference type="Google" id="ProtNLM"/>
    </source>
</evidence>
<dbReference type="AlphaFoldDB" id="A0A5J4RQJ8"/>
<comment type="caution">
    <text evidence="1">The sequence shown here is derived from an EMBL/GenBank/DDBJ whole genome shotgun (WGS) entry which is preliminary data.</text>
</comment>
<dbReference type="SUPFAM" id="SSF140753">
    <property type="entry name" value="PG0816-like"/>
    <property type="match status" value="1"/>
</dbReference>
<name>A0A5J4RQJ8_9ZZZZ</name>
<dbReference type="InterPro" id="IPR036297">
    <property type="entry name" value="PG0816-like_sf"/>
</dbReference>
<reference evidence="1" key="1">
    <citation type="submission" date="2019-03" db="EMBL/GenBank/DDBJ databases">
        <title>Single cell metagenomics reveals metabolic interactions within the superorganism composed of flagellate Streblomastix strix and complex community of Bacteroidetes bacteria on its surface.</title>
        <authorList>
            <person name="Treitli S.C."/>
            <person name="Kolisko M."/>
            <person name="Husnik F."/>
            <person name="Keeling P."/>
            <person name="Hampl V."/>
        </authorList>
    </citation>
    <scope>NUCLEOTIDE SEQUENCE</scope>
    <source>
        <strain evidence="1">STM</strain>
    </source>
</reference>
<gene>
    <name evidence="1" type="ORF">EZS27_015862</name>
</gene>